<dbReference type="SUPFAM" id="SSF52540">
    <property type="entry name" value="P-loop containing nucleoside triphosphate hydrolases"/>
    <property type="match status" value="1"/>
</dbReference>
<keyword evidence="13" id="KW-1185">Reference proteome</keyword>
<dbReference type="InterPro" id="IPR045076">
    <property type="entry name" value="MutS"/>
</dbReference>
<comment type="caution">
    <text evidence="12">The sequence shown here is derived from an EMBL/GenBank/DDBJ whole genome shotgun (WGS) entry which is preliminary data.</text>
</comment>
<dbReference type="Proteomes" id="UP000719766">
    <property type="component" value="Unassembled WGS sequence"/>
</dbReference>
<reference evidence="12" key="1">
    <citation type="journal article" date="2020" name="New Phytol.">
        <title>Comparative genomics reveals dynamic genome evolution in host specialist ectomycorrhizal fungi.</title>
        <authorList>
            <person name="Lofgren L.A."/>
            <person name="Nguyen N.H."/>
            <person name="Vilgalys R."/>
            <person name="Ruytinx J."/>
            <person name="Liao H.L."/>
            <person name="Branco S."/>
            <person name="Kuo A."/>
            <person name="LaButti K."/>
            <person name="Lipzen A."/>
            <person name="Andreopoulos W."/>
            <person name="Pangilinan J."/>
            <person name="Riley R."/>
            <person name="Hundley H."/>
            <person name="Na H."/>
            <person name="Barry K."/>
            <person name="Grigoriev I.V."/>
            <person name="Stajich J.E."/>
            <person name="Kennedy P.G."/>
        </authorList>
    </citation>
    <scope>NUCLEOTIDE SEQUENCE</scope>
    <source>
        <strain evidence="12">S12</strain>
    </source>
</reference>
<keyword evidence="6" id="KW-0238">DNA-binding</keyword>
<dbReference type="Pfam" id="PF05190">
    <property type="entry name" value="MutS_IV"/>
    <property type="match status" value="1"/>
</dbReference>
<dbReference type="InterPro" id="IPR011184">
    <property type="entry name" value="DNA_mismatch_repair_Msh2"/>
</dbReference>
<dbReference type="GO" id="GO:0032301">
    <property type="term" value="C:MutSalpha complex"/>
    <property type="evidence" value="ECO:0007669"/>
    <property type="project" value="TreeGrafter"/>
</dbReference>
<proteinExistence type="inferred from homology"/>
<dbReference type="SUPFAM" id="SSF48334">
    <property type="entry name" value="DNA repair protein MutS, domain III"/>
    <property type="match status" value="1"/>
</dbReference>
<dbReference type="GeneID" id="64599033"/>
<dbReference type="InterPro" id="IPR036187">
    <property type="entry name" value="DNA_mismatch_repair_MutS_sf"/>
</dbReference>
<evidence type="ECO:0000256" key="8">
    <source>
        <dbReference type="ARBA" id="ARBA00023242"/>
    </source>
</evidence>
<dbReference type="Pfam" id="PF00488">
    <property type="entry name" value="MutS_V"/>
    <property type="match status" value="1"/>
</dbReference>
<keyword evidence="5" id="KW-0067">ATP-binding</keyword>
<dbReference type="Gene3D" id="3.30.420.110">
    <property type="entry name" value="MutS, connector domain"/>
    <property type="match status" value="1"/>
</dbReference>
<evidence type="ECO:0000256" key="1">
    <source>
        <dbReference type="ARBA" id="ARBA00004123"/>
    </source>
</evidence>
<keyword evidence="4" id="KW-0227">DNA damage</keyword>
<dbReference type="Pfam" id="PF01624">
    <property type="entry name" value="MutS_I"/>
    <property type="match status" value="1"/>
</dbReference>
<evidence type="ECO:0000256" key="7">
    <source>
        <dbReference type="ARBA" id="ARBA00023204"/>
    </source>
</evidence>
<dbReference type="InterPro" id="IPR007696">
    <property type="entry name" value="DNA_mismatch_repair_MutS_core"/>
</dbReference>
<dbReference type="GO" id="GO:0140664">
    <property type="term" value="F:ATP-dependent DNA damage sensor activity"/>
    <property type="evidence" value="ECO:0007669"/>
    <property type="project" value="InterPro"/>
</dbReference>
<feature type="domain" description="DNA mismatch repair protein MutS core" evidence="10">
    <location>
        <begin position="280"/>
        <end position="564"/>
    </location>
</feature>
<dbReference type="Gene3D" id="3.40.50.300">
    <property type="entry name" value="P-loop containing nucleotide triphosphate hydrolases"/>
    <property type="match status" value="1"/>
</dbReference>
<keyword evidence="7" id="KW-0234">DNA repair</keyword>
<dbReference type="RefSeq" id="XP_041156230.1">
    <property type="nucleotide sequence ID" value="XM_041305269.1"/>
</dbReference>
<evidence type="ECO:0000256" key="6">
    <source>
        <dbReference type="ARBA" id="ARBA00023125"/>
    </source>
</evidence>
<dbReference type="GO" id="GO:0030983">
    <property type="term" value="F:mismatched DNA binding"/>
    <property type="evidence" value="ECO:0007669"/>
    <property type="project" value="InterPro"/>
</dbReference>
<evidence type="ECO:0000256" key="9">
    <source>
        <dbReference type="SAM" id="MobiDB-lite"/>
    </source>
</evidence>
<feature type="domain" description="DNA mismatch repair proteins mutS family" evidence="11">
    <location>
        <begin position="580"/>
        <end position="734"/>
    </location>
</feature>
<dbReference type="Pfam" id="PF05188">
    <property type="entry name" value="MutS_II"/>
    <property type="match status" value="1"/>
</dbReference>
<dbReference type="OrthoDB" id="121051at2759"/>
<dbReference type="InterPro" id="IPR007861">
    <property type="entry name" value="DNA_mismatch_repair_MutS_clamp"/>
</dbReference>
<dbReference type="AlphaFoldDB" id="A0A9P7DE45"/>
<evidence type="ECO:0000256" key="4">
    <source>
        <dbReference type="ARBA" id="ARBA00022763"/>
    </source>
</evidence>
<dbReference type="InterPro" id="IPR016151">
    <property type="entry name" value="DNA_mismatch_repair_MutS_N"/>
</dbReference>
<evidence type="ECO:0000313" key="13">
    <source>
        <dbReference type="Proteomes" id="UP000719766"/>
    </source>
</evidence>
<evidence type="ECO:0000256" key="3">
    <source>
        <dbReference type="ARBA" id="ARBA00022741"/>
    </source>
</evidence>
<dbReference type="PANTHER" id="PTHR11361:SF35">
    <property type="entry name" value="DNA MISMATCH REPAIR PROTEIN MSH2"/>
    <property type="match status" value="1"/>
</dbReference>
<evidence type="ECO:0000313" key="12">
    <source>
        <dbReference type="EMBL" id="KAG1789094.1"/>
    </source>
</evidence>
<dbReference type="InterPro" id="IPR000432">
    <property type="entry name" value="DNA_mismatch_repair_MutS_C"/>
</dbReference>
<dbReference type="PANTHER" id="PTHR11361">
    <property type="entry name" value="DNA MISMATCH REPAIR PROTEIN MUTS FAMILY MEMBER"/>
    <property type="match status" value="1"/>
</dbReference>
<dbReference type="Gene3D" id="3.40.1170.10">
    <property type="entry name" value="DNA repair protein MutS, domain I"/>
    <property type="match status" value="1"/>
</dbReference>
<feature type="region of interest" description="Disordered" evidence="9">
    <location>
        <begin position="737"/>
        <end position="761"/>
    </location>
</feature>
<gene>
    <name evidence="12" type="ORF">HD556DRAFT_1433883</name>
</gene>
<dbReference type="GO" id="GO:0005524">
    <property type="term" value="F:ATP binding"/>
    <property type="evidence" value="ECO:0007669"/>
    <property type="project" value="UniProtKB-KW"/>
</dbReference>
<organism evidence="12 13">
    <name type="scientific">Suillus plorans</name>
    <dbReference type="NCBI Taxonomy" id="116603"/>
    <lineage>
        <taxon>Eukaryota</taxon>
        <taxon>Fungi</taxon>
        <taxon>Dikarya</taxon>
        <taxon>Basidiomycota</taxon>
        <taxon>Agaricomycotina</taxon>
        <taxon>Agaricomycetes</taxon>
        <taxon>Agaricomycetidae</taxon>
        <taxon>Boletales</taxon>
        <taxon>Suillineae</taxon>
        <taxon>Suillaceae</taxon>
        <taxon>Suillus</taxon>
    </lineage>
</organism>
<comment type="subcellular location">
    <subcellularLocation>
        <location evidence="1">Nucleus</location>
    </subcellularLocation>
</comment>
<dbReference type="PIRSF" id="PIRSF005813">
    <property type="entry name" value="MSH2"/>
    <property type="match status" value="1"/>
</dbReference>
<dbReference type="Gene3D" id="1.10.1420.10">
    <property type="match status" value="1"/>
</dbReference>
<dbReference type="InterPro" id="IPR007860">
    <property type="entry name" value="DNA_mmatch_repair_MutS_con_dom"/>
</dbReference>
<dbReference type="SMART" id="SM00533">
    <property type="entry name" value="MUTSd"/>
    <property type="match status" value="1"/>
</dbReference>
<sequence length="761" mass="84540">MCGKEKDAEHELTSDPSFVAFFSKLPKKSPETGTIRLFDRTDYYSVHGQDAHYVATHVFRTNSVLKCLGAGGKAGGLPSVTLTAASHTLARPFLRDTLTSKQLCVEILVPAPGQGRKASKFILETSEASPGNLQAVEDLLFVSSDVTSAPIVLAVKVSSSSVTNKAKTKSIGIVFADTSVREFGVADCIDNNLFSNLEVGVLSCRLLLFIRLSVKEAIIPTGTTDRDLDLSKLKAVFERCVVVVTERKPSEFTPKHVQDDTLLLRFVAELSLPSALSAPSASISYLSLLSDPSNHGAYKLRTHDLARCMRLDASALRALNLIDAPGSAVIQYPLSRASFIFIPQDDYLKLMPDLHRLSKRFKKSIASLEDVVSVYQVILKLPGFLETLEGVQYKHKEHKELIDEIYIKPFQAVNENLVKYGEMVESTLDLEELENHNYAIKPDYDERLYCFRLTKNDAKAIMRNNKYIELGTVKSGVYFTTKKLKALSMDHQEATHEYQRMQSGLVKEVVSINLDHIIAHLDIIISFAHVSVNAPEPYVKLKVLEKGSSGLILRDARHPCLEVQDDIISFILNDVEMVKGKATLLIFDSVLCRVGAGSDSQLKGVSTIMAEMLETASILRVSGIYTIFLLSDCRTSMYDGFGLAWSISEHIAPHIRTFCLFATHFHELTALDQELPHVKNLHVVAHVNQEDASALREKDITLLYKVKPNVFSIHVAQLANFTENVVKLTKWKADEPEDFATGQQSEPEDSDKVIDHSRVGM</sequence>
<evidence type="ECO:0000259" key="11">
    <source>
        <dbReference type="SMART" id="SM00534"/>
    </source>
</evidence>
<dbReference type="GO" id="GO:0006298">
    <property type="term" value="P:mismatch repair"/>
    <property type="evidence" value="ECO:0007669"/>
    <property type="project" value="InterPro"/>
</dbReference>
<dbReference type="EMBL" id="JABBWE010000062">
    <property type="protein sequence ID" value="KAG1789094.1"/>
    <property type="molecule type" value="Genomic_DNA"/>
</dbReference>
<evidence type="ECO:0000256" key="2">
    <source>
        <dbReference type="ARBA" id="ARBA00006271"/>
    </source>
</evidence>
<comment type="similarity">
    <text evidence="2">Belongs to the DNA mismatch repair MutS family.</text>
</comment>
<feature type="compositionally biased region" description="Basic and acidic residues" evidence="9">
    <location>
        <begin position="750"/>
        <end position="761"/>
    </location>
</feature>
<evidence type="ECO:0000259" key="10">
    <source>
        <dbReference type="SMART" id="SM00533"/>
    </source>
</evidence>
<keyword evidence="3" id="KW-0547">Nucleotide-binding</keyword>
<dbReference type="SMART" id="SM00534">
    <property type="entry name" value="MUTSac"/>
    <property type="match status" value="1"/>
</dbReference>
<dbReference type="InterPro" id="IPR007695">
    <property type="entry name" value="DNA_mismatch_repair_MutS-lik_N"/>
</dbReference>
<name>A0A9P7DE45_9AGAM</name>
<dbReference type="InterPro" id="IPR027417">
    <property type="entry name" value="P-loop_NTPase"/>
</dbReference>
<protein>
    <submittedName>
        <fullName evidence="12">DNA mismatch repair protein</fullName>
    </submittedName>
</protein>
<dbReference type="GO" id="GO:0006312">
    <property type="term" value="P:mitotic recombination"/>
    <property type="evidence" value="ECO:0007669"/>
    <property type="project" value="TreeGrafter"/>
</dbReference>
<accession>A0A9P7DE45</accession>
<dbReference type="InterPro" id="IPR036678">
    <property type="entry name" value="MutS_con_dom_sf"/>
</dbReference>
<evidence type="ECO:0000256" key="5">
    <source>
        <dbReference type="ARBA" id="ARBA00022840"/>
    </source>
</evidence>
<keyword evidence="8" id="KW-0539">Nucleus</keyword>